<sequence length="395" mass="42029">MTAPPIAATEIPFFAPDLFDGDRDALLDAVRAIGTGTAQKFILGEHTARLEHALHTRLGSDQVADVVACSSGTSGLSLLLAAMDIGPGDEVVVPAFGCAPLAATVLDAGARPVFADIDPVRLTMDPAAAEALIGPRTRALLPAHMFSVMADMPAFRDLADRYGLRLIEDSALAQGGALRGRPAGCWGDAGVYSFVQVKTFGMPGEGGVVLTRDAALGRAVRVLRNHGQDGVHRFVHHRIGLNSRFDEVMALFQLHRLPGLDGRLARRAEISAYYSRRFAPLADRGLIAPPEGGDGRFPYVYTVLTERRDALRAHLAARGIASHVYYPRPLPAQPAFAPHAAGPGPGPAAVWPHAESAARRNLSLPLYPHLTDAQAEHIADAVRAFAGTDPNGERR</sequence>
<dbReference type="InterPro" id="IPR015422">
    <property type="entry name" value="PyrdxlP-dep_Trfase_small"/>
</dbReference>
<gene>
    <name evidence="4" type="ORF">H4W34_002659</name>
</gene>
<dbReference type="Proteomes" id="UP000627838">
    <property type="component" value="Unassembled WGS sequence"/>
</dbReference>
<protein>
    <submittedName>
        <fullName evidence="4">dTDP-4-amino-4,6-dideoxygalactose transaminase</fullName>
    </submittedName>
</protein>
<evidence type="ECO:0000256" key="3">
    <source>
        <dbReference type="RuleBase" id="RU004508"/>
    </source>
</evidence>
<dbReference type="RefSeq" id="WP_192759465.1">
    <property type="nucleotide sequence ID" value="NZ_JADBDZ010000001.1"/>
</dbReference>
<evidence type="ECO:0000256" key="2">
    <source>
        <dbReference type="ARBA" id="ARBA00037999"/>
    </source>
</evidence>
<dbReference type="Gene3D" id="3.40.640.10">
    <property type="entry name" value="Type I PLP-dependent aspartate aminotransferase-like (Major domain)"/>
    <property type="match status" value="1"/>
</dbReference>
<accession>A0ABR9JQI0</accession>
<dbReference type="EMBL" id="JADBDZ010000001">
    <property type="protein sequence ID" value="MBE1532826.1"/>
    <property type="molecule type" value="Genomic_DNA"/>
</dbReference>
<dbReference type="SUPFAM" id="SSF53383">
    <property type="entry name" value="PLP-dependent transferases"/>
    <property type="match status" value="1"/>
</dbReference>
<dbReference type="PANTHER" id="PTHR30244:SF36">
    <property type="entry name" value="3-OXO-GLUCOSE-6-PHOSPHATE:GLUTAMATE AMINOTRANSFERASE"/>
    <property type="match status" value="1"/>
</dbReference>
<dbReference type="InterPro" id="IPR000653">
    <property type="entry name" value="DegT/StrS_aminotransferase"/>
</dbReference>
<comment type="caution">
    <text evidence="4">The sequence shown here is derived from an EMBL/GenBank/DDBJ whole genome shotgun (WGS) entry which is preliminary data.</text>
</comment>
<dbReference type="InterPro" id="IPR015424">
    <property type="entry name" value="PyrdxlP-dep_Trfase"/>
</dbReference>
<keyword evidence="5" id="KW-1185">Reference proteome</keyword>
<keyword evidence="1 3" id="KW-0663">Pyridoxal phosphate</keyword>
<name>A0ABR9JQI0_9ACTN</name>
<comment type="similarity">
    <text evidence="2 3">Belongs to the DegT/DnrJ/EryC1 family.</text>
</comment>
<evidence type="ECO:0000256" key="1">
    <source>
        <dbReference type="ARBA" id="ARBA00022898"/>
    </source>
</evidence>
<dbReference type="PANTHER" id="PTHR30244">
    <property type="entry name" value="TRANSAMINASE"/>
    <property type="match status" value="1"/>
</dbReference>
<dbReference type="Gene3D" id="3.90.1150.10">
    <property type="entry name" value="Aspartate Aminotransferase, domain 1"/>
    <property type="match status" value="1"/>
</dbReference>
<evidence type="ECO:0000313" key="5">
    <source>
        <dbReference type="Proteomes" id="UP000627838"/>
    </source>
</evidence>
<reference evidence="4 5" key="1">
    <citation type="submission" date="2020-10" db="EMBL/GenBank/DDBJ databases">
        <title>Sequencing the genomes of 1000 actinobacteria strains.</title>
        <authorList>
            <person name="Klenk H.-P."/>
        </authorList>
    </citation>
    <scope>NUCLEOTIDE SEQUENCE [LARGE SCALE GENOMIC DNA]</scope>
    <source>
        <strain evidence="4 5">DSM 46744</strain>
    </source>
</reference>
<organism evidence="4 5">
    <name type="scientific">Actinomadura algeriensis</name>
    <dbReference type="NCBI Taxonomy" id="1679523"/>
    <lineage>
        <taxon>Bacteria</taxon>
        <taxon>Bacillati</taxon>
        <taxon>Actinomycetota</taxon>
        <taxon>Actinomycetes</taxon>
        <taxon>Streptosporangiales</taxon>
        <taxon>Thermomonosporaceae</taxon>
        <taxon>Actinomadura</taxon>
    </lineage>
</organism>
<evidence type="ECO:0000313" key="4">
    <source>
        <dbReference type="EMBL" id="MBE1532826.1"/>
    </source>
</evidence>
<dbReference type="CDD" id="cd00616">
    <property type="entry name" value="AHBA_syn"/>
    <property type="match status" value="1"/>
</dbReference>
<dbReference type="Pfam" id="PF01041">
    <property type="entry name" value="DegT_DnrJ_EryC1"/>
    <property type="match status" value="1"/>
</dbReference>
<dbReference type="PIRSF" id="PIRSF000390">
    <property type="entry name" value="PLP_StrS"/>
    <property type="match status" value="1"/>
</dbReference>
<proteinExistence type="inferred from homology"/>
<dbReference type="InterPro" id="IPR015421">
    <property type="entry name" value="PyrdxlP-dep_Trfase_major"/>
</dbReference>